<comment type="caution">
    <text evidence="1">The sequence shown here is derived from an EMBL/GenBank/DDBJ whole genome shotgun (WGS) entry which is preliminary data.</text>
</comment>
<accession>A0A9P8PBE8</accession>
<reference evidence="1" key="2">
    <citation type="submission" date="2021-01" db="EMBL/GenBank/DDBJ databases">
        <authorList>
            <person name="Schikora-Tamarit M.A."/>
        </authorList>
    </citation>
    <scope>NUCLEOTIDE SEQUENCE</scope>
    <source>
        <strain evidence="1">CBS6341</strain>
    </source>
</reference>
<name>A0A9P8PBE8_9ASCO</name>
<sequence>MEFANDTRDRASTFSPNNLAMTLSVIELTKFDLAPDLVKEPISSLSYNRTCENEPSGIGFLVNSKREVNAANEQILSSILGAYMNKSKECLPYNLDLFSDSVGSKSIPGEYAITGTVWLSVSNGGLAASPKCGANDEILAIGFGAELINLDTILKPDTDSSSLTLTKTLPEIPKSRSSL</sequence>
<keyword evidence="2" id="KW-1185">Reference proteome</keyword>
<dbReference type="EMBL" id="JAEUBF010001347">
    <property type="protein sequence ID" value="KAH3669118.1"/>
    <property type="molecule type" value="Genomic_DNA"/>
</dbReference>
<protein>
    <submittedName>
        <fullName evidence="1">Uncharacterized protein</fullName>
    </submittedName>
</protein>
<evidence type="ECO:0000313" key="1">
    <source>
        <dbReference type="EMBL" id="KAH3669118.1"/>
    </source>
</evidence>
<evidence type="ECO:0000313" key="2">
    <source>
        <dbReference type="Proteomes" id="UP000769528"/>
    </source>
</evidence>
<dbReference type="Proteomes" id="UP000769528">
    <property type="component" value="Unassembled WGS sequence"/>
</dbReference>
<proteinExistence type="predicted"/>
<organism evidence="1 2">
    <name type="scientific">Wickerhamomyces mucosus</name>
    <dbReference type="NCBI Taxonomy" id="1378264"/>
    <lineage>
        <taxon>Eukaryota</taxon>
        <taxon>Fungi</taxon>
        <taxon>Dikarya</taxon>
        <taxon>Ascomycota</taxon>
        <taxon>Saccharomycotina</taxon>
        <taxon>Saccharomycetes</taxon>
        <taxon>Phaffomycetales</taxon>
        <taxon>Wickerhamomycetaceae</taxon>
        <taxon>Wickerhamomyces</taxon>
    </lineage>
</organism>
<gene>
    <name evidence="1" type="ORF">WICMUC_005082</name>
</gene>
<reference evidence="1" key="1">
    <citation type="journal article" date="2021" name="Open Biol.">
        <title>Shared evolutionary footprints suggest mitochondrial oxidative damage underlies multiple complex I losses in fungi.</title>
        <authorList>
            <person name="Schikora-Tamarit M.A."/>
            <person name="Marcet-Houben M."/>
            <person name="Nosek J."/>
            <person name="Gabaldon T."/>
        </authorList>
    </citation>
    <scope>NUCLEOTIDE SEQUENCE</scope>
    <source>
        <strain evidence="1">CBS6341</strain>
    </source>
</reference>
<dbReference type="AlphaFoldDB" id="A0A9P8PBE8"/>